<dbReference type="InterPro" id="IPR050773">
    <property type="entry name" value="CbxX/CfxQ_RuBisCO_ESX"/>
</dbReference>
<protein>
    <submittedName>
        <fullName evidence="6">CfxQ domain protein</fullName>
    </submittedName>
</protein>
<dbReference type="Gene3D" id="1.10.8.60">
    <property type="match status" value="1"/>
</dbReference>
<evidence type="ECO:0000256" key="3">
    <source>
        <dbReference type="ARBA" id="ARBA00022840"/>
    </source>
</evidence>
<evidence type="ECO:0000256" key="4">
    <source>
        <dbReference type="SAM" id="MobiDB-lite"/>
    </source>
</evidence>
<dbReference type="InterPro" id="IPR000641">
    <property type="entry name" value="CbxX/CfxQ"/>
</dbReference>
<dbReference type="GO" id="GO:0016887">
    <property type="term" value="F:ATP hydrolysis activity"/>
    <property type="evidence" value="ECO:0007669"/>
    <property type="project" value="InterPro"/>
</dbReference>
<dbReference type="SMART" id="SM00382">
    <property type="entry name" value="AAA"/>
    <property type="match status" value="1"/>
</dbReference>
<gene>
    <name evidence="6" type="ordered locus">PRU_0470</name>
</gene>
<dbReference type="EMBL" id="CP002006">
    <property type="protein sequence ID" value="ADE83337.1"/>
    <property type="molecule type" value="Genomic_DNA"/>
</dbReference>
<reference evidence="6 7" key="1">
    <citation type="journal article" date="2010" name="Microb. Ecol.">
        <title>Comparative genome analysis of Prevotella ruminicola and Prevotella bryantii: insights into their environmental niche.</title>
        <authorList>
            <consortium name="North American Consortium for Rumen Bacteria"/>
            <person name="Purushe J."/>
            <person name="Fouts D.E."/>
            <person name="Morrison M."/>
            <person name="White B.A."/>
            <person name="Mackie R.I."/>
            <person name="Coutinho P.M."/>
            <person name="Henrissat B."/>
            <person name="Nelson K.E."/>
        </authorList>
    </citation>
    <scope>NUCLEOTIDE SEQUENCE [LARGE SCALE GENOMIC DNA]</scope>
    <source>
        <strain evidence="7">ATCC 19189 / JCM 8958 / 23</strain>
    </source>
</reference>
<dbReference type="PANTHER" id="PTHR43392">
    <property type="entry name" value="AAA-TYPE ATPASE FAMILY PROTEIN / ANKYRIN REPEAT FAMILY PROTEIN"/>
    <property type="match status" value="1"/>
</dbReference>
<keyword evidence="3" id="KW-0067">ATP-binding</keyword>
<evidence type="ECO:0000313" key="7">
    <source>
        <dbReference type="Proteomes" id="UP000000927"/>
    </source>
</evidence>
<feature type="domain" description="AAA+ ATPase" evidence="5">
    <location>
        <begin position="349"/>
        <end position="488"/>
    </location>
</feature>
<dbReference type="InterPro" id="IPR003959">
    <property type="entry name" value="ATPase_AAA_core"/>
</dbReference>
<dbReference type="Pfam" id="PF00004">
    <property type="entry name" value="AAA"/>
    <property type="match status" value="1"/>
</dbReference>
<comment type="similarity">
    <text evidence="1">Belongs to the CbxX/CfxQ family.</text>
</comment>
<dbReference type="Pfam" id="PF17866">
    <property type="entry name" value="AAA_lid_6"/>
    <property type="match status" value="1"/>
</dbReference>
<dbReference type="InterPro" id="IPR027417">
    <property type="entry name" value="P-loop_NTPase"/>
</dbReference>
<evidence type="ECO:0000313" key="6">
    <source>
        <dbReference type="EMBL" id="ADE83337.1"/>
    </source>
</evidence>
<name>D5EXL1_XYLR2</name>
<evidence type="ECO:0000256" key="2">
    <source>
        <dbReference type="ARBA" id="ARBA00022741"/>
    </source>
</evidence>
<dbReference type="PANTHER" id="PTHR43392:SF2">
    <property type="entry name" value="AAA-TYPE ATPASE FAMILY PROTEIN _ ANKYRIN REPEAT FAMILY PROTEIN"/>
    <property type="match status" value="1"/>
</dbReference>
<organism evidence="6 7">
    <name type="scientific">Xylanibacter ruminicola (strain ATCC 19189 / DSM 19721 / CIP 105475 / JCM 8958 / 23)</name>
    <name type="common">Prevotella ruminicola</name>
    <dbReference type="NCBI Taxonomy" id="264731"/>
    <lineage>
        <taxon>Bacteria</taxon>
        <taxon>Pseudomonadati</taxon>
        <taxon>Bacteroidota</taxon>
        <taxon>Bacteroidia</taxon>
        <taxon>Bacteroidales</taxon>
        <taxon>Prevotellaceae</taxon>
        <taxon>Xylanibacter</taxon>
    </lineage>
</organism>
<dbReference type="STRING" id="264731.PRU_0470"/>
<keyword evidence="7" id="KW-1185">Reference proteome</keyword>
<dbReference type="InterPro" id="IPR003593">
    <property type="entry name" value="AAA+_ATPase"/>
</dbReference>
<dbReference type="Gene3D" id="3.40.50.300">
    <property type="entry name" value="P-loop containing nucleotide triphosphate hydrolases"/>
    <property type="match status" value="1"/>
</dbReference>
<accession>D5EXL1</accession>
<keyword evidence="2" id="KW-0547">Nucleotide-binding</keyword>
<dbReference type="KEGG" id="pru:PRU_0470"/>
<dbReference type="HOGENOM" id="CLU_466076_0_0_10"/>
<dbReference type="eggNOG" id="COG0464">
    <property type="taxonomic scope" value="Bacteria"/>
</dbReference>
<dbReference type="InterPro" id="IPR041627">
    <property type="entry name" value="AAA_lid_6"/>
</dbReference>
<dbReference type="Proteomes" id="UP000000927">
    <property type="component" value="Chromosome"/>
</dbReference>
<dbReference type="AlphaFoldDB" id="D5EXL1"/>
<feature type="compositionally biased region" description="Acidic residues" evidence="4">
    <location>
        <begin position="259"/>
        <end position="271"/>
    </location>
</feature>
<dbReference type="FunFam" id="3.40.50.300:FF:000216">
    <property type="entry name" value="Type VII secretion ATPase EccA"/>
    <property type="match status" value="1"/>
</dbReference>
<dbReference type="GO" id="GO:0005524">
    <property type="term" value="F:ATP binding"/>
    <property type="evidence" value="ECO:0007669"/>
    <property type="project" value="UniProtKB-KW"/>
</dbReference>
<feature type="region of interest" description="Disordered" evidence="4">
    <location>
        <begin position="245"/>
        <end position="291"/>
    </location>
</feature>
<evidence type="ECO:0000256" key="1">
    <source>
        <dbReference type="ARBA" id="ARBA00010378"/>
    </source>
</evidence>
<evidence type="ECO:0000259" key="5">
    <source>
        <dbReference type="SMART" id="SM00382"/>
    </source>
</evidence>
<sequence>MRKSIWPDDSCAPITHGVYLLYIYVRCNEDVFMRNLNRLINDFRYQTNLTIWKHMNAMAVNYAVYSNRIKGFAPYLYNCDIYIYADSMNMVVVCVDSNKHRQKQYYEETQNIDMMIYEPGCEPRESTVWKLKETMEIMKSRLRKSQASLKVYGILLTEDAINNAYELEDDWEKNDIKVISNCSNLKLRRAGVNDDDDLAGKVYFDIVTDESIDAKPEPKVETADEDYDEFEQMLFDLANDHLNEEPDGIMGLSIRDNTTEDEEDADEEESEAHEPEEPATPTTKSETIDQNMGLSVDIKILDPIENPREELDKLVGCEDIKHRMDELVALTSYNRVMQEMFPNSKQHEVSLHSIFLGRPGTGKTTVCKIFGSLLHYTGALSKGHVVVCDRGTFIGTLWGDEERSLRQVIEKAMGGVLMIDEAYLLNGKNENDPGKLVIQLLMNILADETQRDIAIVLCGYKDQMLKLLDMNPGLQSRFPNKFEFQDFSVNELLEITKSRIKDYEYQFTDGAWEKYRTMMAQAYQVRDPQTWGNARFVANQLERIYIQHATRCVMQKPDDKQEWRQLTADDIVPIEIPRPKAKIGF</sequence>
<dbReference type="SUPFAM" id="SSF52540">
    <property type="entry name" value="P-loop containing nucleoside triphosphate hydrolases"/>
    <property type="match status" value="1"/>
</dbReference>
<dbReference type="PRINTS" id="PR00819">
    <property type="entry name" value="CBXCFQXSUPER"/>
</dbReference>
<proteinExistence type="inferred from homology"/>
<dbReference type="CDD" id="cd00009">
    <property type="entry name" value="AAA"/>
    <property type="match status" value="1"/>
</dbReference>